<evidence type="ECO:0000313" key="1">
    <source>
        <dbReference type="EMBL" id="OGY42636.1"/>
    </source>
</evidence>
<evidence type="ECO:0000313" key="2">
    <source>
        <dbReference type="Proteomes" id="UP000176498"/>
    </source>
</evidence>
<gene>
    <name evidence="1" type="ORF">A2Y82_03050</name>
</gene>
<reference evidence="1 2" key="1">
    <citation type="journal article" date="2016" name="Nat. Commun.">
        <title>Thousands of microbial genomes shed light on interconnected biogeochemical processes in an aquifer system.</title>
        <authorList>
            <person name="Anantharaman K."/>
            <person name="Brown C.T."/>
            <person name="Hug L.A."/>
            <person name="Sharon I."/>
            <person name="Castelle C.J."/>
            <person name="Probst A.J."/>
            <person name="Thomas B.C."/>
            <person name="Singh A."/>
            <person name="Wilkins M.J."/>
            <person name="Karaoz U."/>
            <person name="Brodie E.L."/>
            <person name="Williams K.H."/>
            <person name="Hubbard S.S."/>
            <person name="Banfield J.F."/>
        </authorList>
    </citation>
    <scope>NUCLEOTIDE SEQUENCE [LARGE SCALE GENOMIC DNA]</scope>
</reference>
<protein>
    <submittedName>
        <fullName evidence="1">Uncharacterized protein</fullName>
    </submittedName>
</protein>
<accession>A0A1G1XSN1</accession>
<comment type="caution">
    <text evidence="1">The sequence shown here is derived from an EMBL/GenBank/DDBJ whole genome shotgun (WGS) entry which is preliminary data.</text>
</comment>
<dbReference type="EMBL" id="MHHZ01000001">
    <property type="protein sequence ID" value="OGY42636.1"/>
    <property type="molecule type" value="Genomic_DNA"/>
</dbReference>
<proteinExistence type="predicted"/>
<dbReference type="Proteomes" id="UP000176498">
    <property type="component" value="Unassembled WGS sequence"/>
</dbReference>
<dbReference type="AlphaFoldDB" id="A0A1G1XSN1"/>
<organism evidence="1 2">
    <name type="scientific">Candidatus Buchananbacteria bacterium RBG_13_36_9</name>
    <dbReference type="NCBI Taxonomy" id="1797530"/>
    <lineage>
        <taxon>Bacteria</taxon>
        <taxon>Candidatus Buchananiibacteriota</taxon>
    </lineage>
</organism>
<sequence>MEKTITALNQVMAAQTTNKTVRAEAIWNKLKRQPKKERVNLLSYVLCNYGLIDEDHVVLKNQGLNIMLWEQLCGEIGNEVDAEIERIYKSKCSTSEMCQKFLGYIYKQKSSKRKIFVLARLLHYNFIPLLSDGEREGAIFMNEVQYADFVERQNGRELYQTISDIKIGGFSEWPEMASAMLYQLDQANKTEDKLMIMLIAMIPVSPRPYFPKDFPGAEKMSDEDFRKYRGIAKQKLITLNKVLDSSLLTNKPETAGVLLHLINNEPVKEIRIVLVAELLRLSMKRSSIGILAELLAARRPPNMEDIFADIIGDTLLDPEKCAKCEKNDCPAHP</sequence>
<name>A0A1G1XSN1_9BACT</name>